<proteinExistence type="inferred from homology"/>
<comment type="similarity">
    <text evidence="1">Belongs to the UPF0065 (bug) family.</text>
</comment>
<protein>
    <submittedName>
        <fullName evidence="2">Extra-cytoplasmic solute receptor</fullName>
    </submittedName>
</protein>
<dbReference type="Gene3D" id="3.40.190.10">
    <property type="entry name" value="Periplasmic binding protein-like II"/>
    <property type="match status" value="1"/>
</dbReference>
<comment type="caution">
    <text evidence="2">The sequence shown here is derived from an EMBL/GenBank/DDBJ whole genome shotgun (WGS) entry which is preliminary data.</text>
</comment>
<dbReference type="SUPFAM" id="SSF53850">
    <property type="entry name" value="Periplasmic binding protein-like II"/>
    <property type="match status" value="1"/>
</dbReference>
<dbReference type="Proteomes" id="UP000256862">
    <property type="component" value="Chromosome CO2235"/>
</dbReference>
<dbReference type="InterPro" id="IPR005064">
    <property type="entry name" value="BUG"/>
</dbReference>
<dbReference type="CDD" id="cd07012">
    <property type="entry name" value="PBP2_Bug_TTT"/>
    <property type="match status" value="1"/>
</dbReference>
<dbReference type="PIRSF" id="PIRSF017082">
    <property type="entry name" value="YflP"/>
    <property type="match status" value="1"/>
</dbReference>
<name>A0A976BCK7_9BURK</name>
<dbReference type="EMBL" id="OGUS01000120">
    <property type="protein sequence ID" value="SPC14100.1"/>
    <property type="molecule type" value="Genomic_DNA"/>
</dbReference>
<dbReference type="Pfam" id="PF03401">
    <property type="entry name" value="TctC"/>
    <property type="match status" value="1"/>
</dbReference>
<evidence type="ECO:0000313" key="3">
    <source>
        <dbReference type="Proteomes" id="UP000256862"/>
    </source>
</evidence>
<evidence type="ECO:0000256" key="1">
    <source>
        <dbReference type="ARBA" id="ARBA00006987"/>
    </source>
</evidence>
<sequence>MMQAIYPSACQAQSSARRRPPRRYGAAVAIGLAALLWGAAAIAQPSPAAGTERLDKPVRIIVAYGAGGASDSIARFVGDGLSRRAGKPVIVENKAGADGNIAAESAVRAATDAYTLLVSGSSTHAANATIYRRLPYDPEADFTPLATMASTPFVLLVNPRRVHAATFREFLAWARKENSSLSFASANVGGRISGELFKQRAGVKAVNVPYKNSSQAMTDLIGGQFDYYLCDMVTALPQIQAGTVRALAISSAERAPSLPDVPTLAESGFPDFDVSSWIAIWSANASTPQPVARLLSRWIAETLDSSGGRQFLVGKGLIPAKVAPTHLQELQRRDTRLWGKIIVDAGMQQP</sequence>
<keyword evidence="2" id="KW-0675">Receptor</keyword>
<reference evidence="2 3" key="1">
    <citation type="submission" date="2018-01" db="EMBL/GenBank/DDBJ databases">
        <authorList>
            <person name="Clerissi C."/>
        </authorList>
    </citation>
    <scope>NUCLEOTIDE SEQUENCE [LARGE SCALE GENOMIC DNA]</scope>
    <source>
        <strain evidence="2">Cupriavidus oxalaticus LMG 2235</strain>
    </source>
</reference>
<dbReference type="AlphaFoldDB" id="A0A976BCK7"/>
<dbReference type="PANTHER" id="PTHR42928:SF5">
    <property type="entry name" value="BLR1237 PROTEIN"/>
    <property type="match status" value="1"/>
</dbReference>
<organism evidence="2 3">
    <name type="scientific">Cupriavidus oxalaticus</name>
    <dbReference type="NCBI Taxonomy" id="96344"/>
    <lineage>
        <taxon>Bacteria</taxon>
        <taxon>Pseudomonadati</taxon>
        <taxon>Pseudomonadota</taxon>
        <taxon>Betaproteobacteria</taxon>
        <taxon>Burkholderiales</taxon>
        <taxon>Burkholderiaceae</taxon>
        <taxon>Cupriavidus</taxon>
    </lineage>
</organism>
<accession>A0A976BCK7</accession>
<evidence type="ECO:0000313" key="2">
    <source>
        <dbReference type="EMBL" id="SPC14100.1"/>
    </source>
</evidence>
<gene>
    <name evidence="2" type="ORF">CO2235_20090</name>
</gene>
<dbReference type="InterPro" id="IPR042100">
    <property type="entry name" value="Bug_dom1"/>
</dbReference>
<dbReference type="Gene3D" id="3.40.190.150">
    <property type="entry name" value="Bordetella uptake gene, domain 1"/>
    <property type="match status" value="1"/>
</dbReference>
<dbReference type="PANTHER" id="PTHR42928">
    <property type="entry name" value="TRICARBOXYLATE-BINDING PROTEIN"/>
    <property type="match status" value="1"/>
</dbReference>